<dbReference type="PANTHER" id="PTHR19211">
    <property type="entry name" value="ATP-BINDING TRANSPORT PROTEIN-RELATED"/>
    <property type="match status" value="1"/>
</dbReference>
<evidence type="ECO:0000313" key="6">
    <source>
        <dbReference type="Proteomes" id="UP000664857"/>
    </source>
</evidence>
<evidence type="ECO:0000256" key="1">
    <source>
        <dbReference type="ARBA" id="ARBA00022737"/>
    </source>
</evidence>
<keyword evidence="1" id="KW-0677">Repeat</keyword>
<keyword evidence="2" id="KW-0547">Nucleotide-binding</keyword>
<dbReference type="InterPro" id="IPR032781">
    <property type="entry name" value="ABC_tran_Xtn"/>
</dbReference>
<evidence type="ECO:0000256" key="2">
    <source>
        <dbReference type="ARBA" id="ARBA00022741"/>
    </source>
</evidence>
<dbReference type="CDD" id="cd03221">
    <property type="entry name" value="ABCF_EF-3"/>
    <property type="match status" value="2"/>
</dbReference>
<dbReference type="SMART" id="SM00382">
    <property type="entry name" value="AAA"/>
    <property type="match status" value="2"/>
</dbReference>
<dbReference type="PANTHER" id="PTHR19211:SF100">
    <property type="entry name" value="RIBOSOME PROTECTION PROTEIN VMLR"/>
    <property type="match status" value="1"/>
</dbReference>
<dbReference type="Pfam" id="PF00005">
    <property type="entry name" value="ABC_tran"/>
    <property type="match status" value="2"/>
</dbReference>
<dbReference type="NCBIfam" id="NF000355">
    <property type="entry name" value="ribo_prot_ABC_F"/>
    <property type="match status" value="1"/>
</dbReference>
<organism evidence="5 6">
    <name type="scientific">Candidatus Vagococcus giribetii</name>
    <dbReference type="NCBI Taxonomy" id="2230876"/>
    <lineage>
        <taxon>Bacteria</taxon>
        <taxon>Bacillati</taxon>
        <taxon>Bacillota</taxon>
        <taxon>Bacilli</taxon>
        <taxon>Lactobacillales</taxon>
        <taxon>Enterococcaceae</taxon>
        <taxon>Vagococcus</taxon>
    </lineage>
</organism>
<evidence type="ECO:0000259" key="4">
    <source>
        <dbReference type="PROSITE" id="PS50893"/>
    </source>
</evidence>
<dbReference type="SUPFAM" id="SSF52540">
    <property type="entry name" value="P-loop containing nucleoside triphosphate hydrolases"/>
    <property type="match status" value="2"/>
</dbReference>
<evidence type="ECO:0000256" key="3">
    <source>
        <dbReference type="ARBA" id="ARBA00022840"/>
    </source>
</evidence>
<dbReference type="PROSITE" id="PS50893">
    <property type="entry name" value="ABC_TRANSPORTER_2"/>
    <property type="match status" value="2"/>
</dbReference>
<reference evidence="5 6" key="1">
    <citation type="submission" date="2021-03" db="EMBL/GenBank/DDBJ databases">
        <title>Enterococcal diversity collection.</title>
        <authorList>
            <person name="Gilmore M.S."/>
            <person name="Schwartzman J."/>
            <person name="Van Tyne D."/>
            <person name="Martin M."/>
            <person name="Earl A.M."/>
            <person name="Manson A.L."/>
            <person name="Straub T."/>
            <person name="Salamzade R."/>
            <person name="Saavedra J."/>
            <person name="Lebreton F."/>
            <person name="Prichula J."/>
            <person name="Schaufler K."/>
            <person name="Gaca A."/>
            <person name="Sgardioli B."/>
            <person name="Wagenaar J."/>
            <person name="Strong T."/>
        </authorList>
    </citation>
    <scope>NUCLEOTIDE SEQUENCE [LARGE SCALE GENOMIC DNA]</scope>
    <source>
        <strain evidence="5 6">DIV0080</strain>
    </source>
</reference>
<dbReference type="Pfam" id="PF12848">
    <property type="entry name" value="ABC_tran_Xtn"/>
    <property type="match status" value="1"/>
</dbReference>
<comment type="caution">
    <text evidence="5">The sequence shown here is derived from an EMBL/GenBank/DDBJ whole genome shotgun (WGS) entry which is preliminary data.</text>
</comment>
<feature type="domain" description="ABC transporter" evidence="4">
    <location>
        <begin position="264"/>
        <end position="478"/>
    </location>
</feature>
<dbReference type="Gene3D" id="3.40.50.300">
    <property type="entry name" value="P-loop containing nucleotide triphosphate hydrolases"/>
    <property type="match status" value="3"/>
</dbReference>
<gene>
    <name evidence="5" type="ORF">DOK76_03900</name>
</gene>
<dbReference type="InterPro" id="IPR003439">
    <property type="entry name" value="ABC_transporter-like_ATP-bd"/>
</dbReference>
<proteinExistence type="predicted"/>
<evidence type="ECO:0000313" key="5">
    <source>
        <dbReference type="EMBL" id="MBO0476199.1"/>
    </source>
</evidence>
<keyword evidence="6" id="KW-1185">Reference proteome</keyword>
<keyword evidence="3 5" id="KW-0067">ATP-binding</keyword>
<dbReference type="RefSeq" id="WP_206965122.1">
    <property type="nucleotide sequence ID" value="NZ_JAFLVX010000011.1"/>
</dbReference>
<dbReference type="EMBL" id="JAFLVX010000011">
    <property type="protein sequence ID" value="MBO0476199.1"/>
    <property type="molecule type" value="Genomic_DNA"/>
</dbReference>
<dbReference type="InterPro" id="IPR027417">
    <property type="entry name" value="P-loop_NTPase"/>
</dbReference>
<protein>
    <submittedName>
        <fullName evidence="5">ABC-F family ATP-binding cassette domain-containing protein</fullName>
    </submittedName>
</protein>
<dbReference type="InterPro" id="IPR050611">
    <property type="entry name" value="ABCF"/>
</dbReference>
<name>A0ABS3HR14_9ENTE</name>
<sequence>MFIKFEQVKYYIGERLLLDIPDLVIPARGRIGIVGKNGSGKTTLLKLIEGVLPVEEGSINYQGEVAVIDQFISASDTKSGGEQTKEKIRQSVRQDASIILADEPTNHLDLEGRKYLMKALKQYNGTLLMVSHDRDFLNKMCEEIIEISEGKVTRYPGNYDNYLGQKEIEEKEQGRKYDAYTKERARLSKSINDLHDKSAGIRKAPKRMGNSEARLHTRGKGTLAQGTISKQAETMETRLNQLEVVEKPWKQKELVIPFSEGQQIHKQLVIESDRFNLSAGEKVLLKEAQLQIKTGKRTALIGKNGSGKTTLLQAILAKDSQLVISQKAKFAYFSQSFNQLEEDKSLLENVQSTSIHDQQVARDLLAHLLFRGNSVTKPVKVLSGGERTKVAIAKMILGESNVLILDEPTNHLDIDSLEVLEESLKAYQGTIILVSHDPYFVKHVAEEVIEIKGKQLINAKDKPKQKKRDTKKEDKWVLEMRKTTILSQLSFSLTEDEKLKLEQELSEIGRRLREM</sequence>
<dbReference type="PROSITE" id="PS00211">
    <property type="entry name" value="ABC_TRANSPORTER_1"/>
    <property type="match status" value="1"/>
</dbReference>
<dbReference type="InterPro" id="IPR003593">
    <property type="entry name" value="AAA+_ATPase"/>
</dbReference>
<dbReference type="InterPro" id="IPR017871">
    <property type="entry name" value="ABC_transporter-like_CS"/>
</dbReference>
<dbReference type="Proteomes" id="UP000664857">
    <property type="component" value="Unassembled WGS sequence"/>
</dbReference>
<feature type="domain" description="ABC transporter" evidence="4">
    <location>
        <begin position="3"/>
        <end position="174"/>
    </location>
</feature>
<accession>A0ABS3HR14</accession>
<dbReference type="GO" id="GO:0005524">
    <property type="term" value="F:ATP binding"/>
    <property type="evidence" value="ECO:0007669"/>
    <property type="project" value="UniProtKB-KW"/>
</dbReference>